<evidence type="ECO:0000256" key="7">
    <source>
        <dbReference type="ARBA" id="ARBA00022989"/>
    </source>
</evidence>
<evidence type="ECO:0000313" key="10">
    <source>
        <dbReference type="EMBL" id="OAQ97628.1"/>
    </source>
</evidence>
<evidence type="ECO:0000256" key="6">
    <source>
        <dbReference type="ARBA" id="ARBA00022927"/>
    </source>
</evidence>
<keyword evidence="7" id="KW-1133">Transmembrane helix</keyword>
<dbReference type="SUPFAM" id="SSF103456">
    <property type="entry name" value="Preprotein translocase SecE subunit"/>
    <property type="match status" value="1"/>
</dbReference>
<organism evidence="10 11">
    <name type="scientific">Cordyceps confragosa</name>
    <name type="common">Lecanicillium lecanii</name>
    <dbReference type="NCBI Taxonomy" id="2714763"/>
    <lineage>
        <taxon>Eukaryota</taxon>
        <taxon>Fungi</taxon>
        <taxon>Dikarya</taxon>
        <taxon>Ascomycota</taxon>
        <taxon>Pezizomycotina</taxon>
        <taxon>Sordariomycetes</taxon>
        <taxon>Hypocreomycetidae</taxon>
        <taxon>Hypocreales</taxon>
        <taxon>Cordycipitaceae</taxon>
        <taxon>Akanthomyces</taxon>
    </lineage>
</organism>
<evidence type="ECO:0000256" key="2">
    <source>
        <dbReference type="ARBA" id="ARBA00008274"/>
    </source>
</evidence>
<dbReference type="InterPro" id="IPR008158">
    <property type="entry name" value="Translocase_Sec61-g"/>
</dbReference>
<evidence type="ECO:0000313" key="11">
    <source>
        <dbReference type="Proteomes" id="UP000243081"/>
    </source>
</evidence>
<keyword evidence="6" id="KW-0653">Protein transport</keyword>
<dbReference type="GO" id="GO:0005789">
    <property type="term" value="C:endoplasmic reticulum membrane"/>
    <property type="evidence" value="ECO:0007669"/>
    <property type="project" value="UniProtKB-SubCell"/>
</dbReference>
<dbReference type="InterPro" id="IPR023391">
    <property type="entry name" value="Prot_translocase_SecE_dom_sf"/>
</dbReference>
<feature type="non-terminal residue" evidence="10">
    <location>
        <position position="1"/>
    </location>
</feature>
<proteinExistence type="inferred from homology"/>
<evidence type="ECO:0000256" key="5">
    <source>
        <dbReference type="ARBA" id="ARBA00022824"/>
    </source>
</evidence>
<dbReference type="OrthoDB" id="2401875at2759"/>
<evidence type="ECO:0000256" key="4">
    <source>
        <dbReference type="ARBA" id="ARBA00022692"/>
    </source>
</evidence>
<dbReference type="InterPro" id="IPR001901">
    <property type="entry name" value="Translocase_SecE/Sec61-g"/>
</dbReference>
<keyword evidence="8" id="KW-0811">Translocation</keyword>
<dbReference type="AlphaFoldDB" id="A0A179I7E4"/>
<dbReference type="NCBIfam" id="TIGR00327">
    <property type="entry name" value="secE_euk_arch"/>
    <property type="match status" value="1"/>
</dbReference>
<keyword evidence="3" id="KW-0813">Transport</keyword>
<keyword evidence="5" id="KW-0256">Endoplasmic reticulum</keyword>
<dbReference type="Proteomes" id="UP000243081">
    <property type="component" value="Unassembled WGS sequence"/>
</dbReference>
<name>A0A179I7E4_CORDF</name>
<dbReference type="HAMAP" id="MF_00422">
    <property type="entry name" value="SecE"/>
    <property type="match status" value="1"/>
</dbReference>
<dbReference type="Pfam" id="PF00584">
    <property type="entry name" value="SecE"/>
    <property type="match status" value="1"/>
</dbReference>
<comment type="caution">
    <text evidence="10">The sequence shown here is derived from an EMBL/GenBank/DDBJ whole genome shotgun (WGS) entry which is preliminary data.</text>
</comment>
<dbReference type="Gene3D" id="1.20.5.820">
    <property type="entry name" value="Preprotein translocase SecE subunit"/>
    <property type="match status" value="1"/>
</dbReference>
<gene>
    <name evidence="10" type="ORF">LLEC1_02026</name>
</gene>
<evidence type="ECO:0000256" key="8">
    <source>
        <dbReference type="ARBA" id="ARBA00023010"/>
    </source>
</evidence>
<sequence>PSGPREQPPLWPICSRYTLARFIDSLRIHDLSLNLDLCLLHSRFLLPNHTYKHTQVTMADQVEGLIDVPREFVKEGIQFMNKCQKPDRKEFIKISQAIAMGFVAMGTVGYLVKLSTELDSAHHHLHVSTR</sequence>
<comment type="subcellular location">
    <subcellularLocation>
        <location evidence="1">Endoplasmic reticulum membrane</location>
        <topology evidence="1">Single-pass membrane protein</topology>
    </subcellularLocation>
</comment>
<dbReference type="GO" id="GO:0006605">
    <property type="term" value="P:protein targeting"/>
    <property type="evidence" value="ECO:0007669"/>
    <property type="project" value="InterPro"/>
</dbReference>
<evidence type="ECO:0000256" key="9">
    <source>
        <dbReference type="ARBA" id="ARBA00023136"/>
    </source>
</evidence>
<dbReference type="EMBL" id="LUKN01003292">
    <property type="protein sequence ID" value="OAQ97628.1"/>
    <property type="molecule type" value="Genomic_DNA"/>
</dbReference>
<protein>
    <recommendedName>
        <fullName evidence="12">Protein translocase SEC61 complex gamma subunit, archaeal and eukaryotic</fullName>
    </recommendedName>
</protein>
<keyword evidence="4" id="KW-0812">Transmembrane</keyword>
<comment type="similarity">
    <text evidence="2">Belongs to the SecE/SEC61-gamma family.</text>
</comment>
<evidence type="ECO:0008006" key="12">
    <source>
        <dbReference type="Google" id="ProtNLM"/>
    </source>
</evidence>
<dbReference type="GO" id="GO:0006886">
    <property type="term" value="P:intracellular protein transport"/>
    <property type="evidence" value="ECO:0007669"/>
    <property type="project" value="InterPro"/>
</dbReference>
<evidence type="ECO:0000256" key="1">
    <source>
        <dbReference type="ARBA" id="ARBA00004389"/>
    </source>
</evidence>
<reference evidence="10 11" key="1">
    <citation type="submission" date="2016-03" db="EMBL/GenBank/DDBJ databases">
        <title>Fine-scale spatial genetic structure of a fungal parasite of coffee scale insects.</title>
        <authorList>
            <person name="Jackson D."/>
            <person name="Zemenick K.A."/>
            <person name="Malloure B."/>
            <person name="Quandt C.A."/>
            <person name="James T.Y."/>
        </authorList>
    </citation>
    <scope>NUCLEOTIDE SEQUENCE [LARGE SCALE GENOMIC DNA]</scope>
    <source>
        <strain evidence="10 11">UM487</strain>
    </source>
</reference>
<evidence type="ECO:0000256" key="3">
    <source>
        <dbReference type="ARBA" id="ARBA00022448"/>
    </source>
</evidence>
<dbReference type="GO" id="GO:0008320">
    <property type="term" value="F:protein transmembrane transporter activity"/>
    <property type="evidence" value="ECO:0007669"/>
    <property type="project" value="InterPro"/>
</dbReference>
<dbReference type="PANTHER" id="PTHR12309">
    <property type="entry name" value="SEC61 GAMMA SUBUNIT"/>
    <property type="match status" value="1"/>
</dbReference>
<accession>A0A179I7E4</accession>
<keyword evidence="11" id="KW-1185">Reference proteome</keyword>
<keyword evidence="9" id="KW-0472">Membrane</keyword>